<dbReference type="PANTHER" id="PTHR48081">
    <property type="entry name" value="AB HYDROLASE SUPERFAMILY PROTEIN C4A8.06C"/>
    <property type="match status" value="1"/>
</dbReference>
<dbReference type="Pfam" id="PF07859">
    <property type="entry name" value="Abhydrolase_3"/>
    <property type="match status" value="1"/>
</dbReference>
<dbReference type="InterPro" id="IPR050300">
    <property type="entry name" value="GDXG_lipolytic_enzyme"/>
</dbReference>
<dbReference type="Proteomes" id="UP000033640">
    <property type="component" value="Unassembled WGS sequence"/>
</dbReference>
<dbReference type="Gene3D" id="3.40.50.1820">
    <property type="entry name" value="alpha/beta hydrolase"/>
    <property type="match status" value="1"/>
</dbReference>
<dbReference type="InterPro" id="IPR029058">
    <property type="entry name" value="AB_hydrolase_fold"/>
</dbReference>
<reference evidence="3 4" key="1">
    <citation type="submission" date="2015-02" db="EMBL/GenBank/DDBJ databases">
        <title>Draft genome sequences of ten Microbacterium spp. with emphasis on heavy metal contaminated environments.</title>
        <authorList>
            <person name="Corretto E."/>
        </authorList>
    </citation>
    <scope>NUCLEOTIDE SEQUENCE [LARGE SCALE GENOMIC DNA]</scope>
    <source>
        <strain evidence="3 4">BEL4b</strain>
    </source>
</reference>
<dbReference type="InterPro" id="IPR013094">
    <property type="entry name" value="AB_hydrolase_3"/>
</dbReference>
<organism evidence="3 4">
    <name type="scientific">Microbacterium oxydans</name>
    <dbReference type="NCBI Taxonomy" id="82380"/>
    <lineage>
        <taxon>Bacteria</taxon>
        <taxon>Bacillati</taxon>
        <taxon>Actinomycetota</taxon>
        <taxon>Actinomycetes</taxon>
        <taxon>Micrococcales</taxon>
        <taxon>Microbacteriaceae</taxon>
        <taxon>Microbacterium</taxon>
    </lineage>
</organism>
<dbReference type="EMBL" id="JYIW01000025">
    <property type="protein sequence ID" value="KJL28817.1"/>
    <property type="molecule type" value="Genomic_DNA"/>
</dbReference>
<evidence type="ECO:0000313" key="3">
    <source>
        <dbReference type="EMBL" id="KJL28817.1"/>
    </source>
</evidence>
<keyword evidence="1 3" id="KW-0378">Hydrolase</keyword>
<dbReference type="SUPFAM" id="SSF53474">
    <property type="entry name" value="alpha/beta-Hydrolases"/>
    <property type="match status" value="1"/>
</dbReference>
<protein>
    <submittedName>
        <fullName evidence="3">Carboxylesterase NlhH</fullName>
        <ecNumber evidence="3">3.1.1.1</ecNumber>
    </submittedName>
</protein>
<comment type="caution">
    <text evidence="3">The sequence shown here is derived from an EMBL/GenBank/DDBJ whole genome shotgun (WGS) entry which is preliminary data.</text>
</comment>
<evidence type="ECO:0000313" key="4">
    <source>
        <dbReference type="Proteomes" id="UP000033640"/>
    </source>
</evidence>
<dbReference type="PATRIC" id="fig|82380.11.peg.2334"/>
<dbReference type="GO" id="GO:0106435">
    <property type="term" value="F:carboxylesterase activity"/>
    <property type="evidence" value="ECO:0007669"/>
    <property type="project" value="UniProtKB-EC"/>
</dbReference>
<accession>A0A0F0L6L5</accession>
<gene>
    <name evidence="3" type="primary">nlhH_5</name>
    <name evidence="3" type="ORF">RS83_02298</name>
</gene>
<dbReference type="PANTHER" id="PTHR48081:SF8">
    <property type="entry name" value="ALPHA_BETA HYDROLASE FOLD-3 DOMAIN-CONTAINING PROTEIN-RELATED"/>
    <property type="match status" value="1"/>
</dbReference>
<proteinExistence type="predicted"/>
<name>A0A0F0L6L5_9MICO</name>
<evidence type="ECO:0000256" key="1">
    <source>
        <dbReference type="ARBA" id="ARBA00022801"/>
    </source>
</evidence>
<evidence type="ECO:0000259" key="2">
    <source>
        <dbReference type="Pfam" id="PF07859"/>
    </source>
</evidence>
<dbReference type="AlphaFoldDB" id="A0A0F0L6L5"/>
<dbReference type="EC" id="3.1.1.1" evidence="3"/>
<sequence>MPLDPKIAELLSTIPTPEVTSDPLQHRAMERMTMNTLAAQLAEPYPSDVHRTSVTIPVIDGEIELLIYVPPTAGPHPGFISFFGGGFRGGSVHYDYVDGTCRERCLGANVVVVSVGYRLAPERKFPSAVRDGYAALEWVANNASRLKIQPDALMIGGQSSGGNIAAAVALWSRDQHGPTLALQVLEVPALDLTGQTNLTEYGTGFLFETAEFEQIQLDLFAGPDDAHSPYASPILATDLRDLPPALILAAEYDLLRGGADRYAERLRAAGVAVDYRVAPGQIHASPLMTSALEAARTWRDTVIAALKGASGTQKAAA</sequence>
<feature type="domain" description="Alpha/beta hydrolase fold-3" evidence="2">
    <location>
        <begin position="80"/>
        <end position="284"/>
    </location>
</feature>